<protein>
    <recommendedName>
        <fullName evidence="3">Glycosyl transferase</fullName>
    </recommendedName>
</protein>
<proteinExistence type="predicted"/>
<sequence>MIQVATVMWGTKYSTNYINEMYKAIVDNASCDIHFVCITDRDPKEFDENIIIKKFPEFRLPFEKMKEGCRLKLSIFKEGILDPDLPTVFFDIDSLICGDVKIFADILAKTRGIYMYPNHMIPLYLYINRVININKYYFCNGSFVLFYPCDFTNLIPEFEKQIHESYKNNPDIDHFSLPKHIRSDERFVSWYAKDRIHIISKRYAGKFTRKFMEKSLLLFIIKNKLLNSYAKKQTIAITFDGDELKPENIVAFKKNQVILANKKYKCLWIYDWIQKYWVNFLNK</sequence>
<organism evidence="1 2">
    <name type="scientific">Pseudofrancisella aestuarii</name>
    <dbReference type="NCBI Taxonomy" id="2670347"/>
    <lineage>
        <taxon>Bacteria</taxon>
        <taxon>Pseudomonadati</taxon>
        <taxon>Pseudomonadota</taxon>
        <taxon>Gammaproteobacteria</taxon>
        <taxon>Thiotrichales</taxon>
        <taxon>Francisellaceae</taxon>
        <taxon>Pseudofrancisella</taxon>
    </lineage>
</organism>
<name>A0ABV9TCM2_9GAMM</name>
<evidence type="ECO:0000313" key="2">
    <source>
        <dbReference type="Proteomes" id="UP001595926"/>
    </source>
</evidence>
<reference evidence="2" key="1">
    <citation type="journal article" date="2019" name="Int. J. Syst. Evol. Microbiol.">
        <title>The Global Catalogue of Microorganisms (GCM) 10K type strain sequencing project: providing services to taxonomists for standard genome sequencing and annotation.</title>
        <authorList>
            <consortium name="The Broad Institute Genomics Platform"/>
            <consortium name="The Broad Institute Genome Sequencing Center for Infectious Disease"/>
            <person name="Wu L."/>
            <person name="Ma J."/>
        </authorList>
    </citation>
    <scope>NUCLEOTIDE SEQUENCE [LARGE SCALE GENOMIC DNA]</scope>
    <source>
        <strain evidence="2">CGMCC 1.13718</strain>
    </source>
</reference>
<comment type="caution">
    <text evidence="1">The sequence shown here is derived from an EMBL/GenBank/DDBJ whole genome shotgun (WGS) entry which is preliminary data.</text>
</comment>
<dbReference type="RefSeq" id="WP_119331075.1">
    <property type="nucleotide sequence ID" value="NZ_JBHSJH010000003.1"/>
</dbReference>
<evidence type="ECO:0008006" key="3">
    <source>
        <dbReference type="Google" id="ProtNLM"/>
    </source>
</evidence>
<dbReference type="Proteomes" id="UP001595926">
    <property type="component" value="Unassembled WGS sequence"/>
</dbReference>
<evidence type="ECO:0000313" key="1">
    <source>
        <dbReference type="EMBL" id="MFC4892925.1"/>
    </source>
</evidence>
<keyword evidence="2" id="KW-1185">Reference proteome</keyword>
<dbReference type="EMBL" id="JBHSJH010000003">
    <property type="protein sequence ID" value="MFC4892925.1"/>
    <property type="molecule type" value="Genomic_DNA"/>
</dbReference>
<accession>A0ABV9TCM2</accession>
<gene>
    <name evidence="1" type="ORF">ACFPDQ_07655</name>
</gene>